<reference evidence="3" key="1">
    <citation type="journal article" date="2010" name="PLoS Negl. Trop. Dis.">
        <title>The genome sequence of Trypanosoma brucei gambiense, causative agent of chronic human african trypanosomiasis.</title>
        <authorList>
            <person name="Jackson A.P."/>
            <person name="Sanders M."/>
            <person name="Berry A."/>
            <person name="McQuillan J."/>
            <person name="Aslett M.A."/>
            <person name="Quail M.A."/>
            <person name="Chukualim B."/>
            <person name="Capewell P."/>
            <person name="MacLeod A."/>
            <person name="Melville S.E."/>
            <person name="Gibson W."/>
            <person name="Barry J.D."/>
            <person name="Berriman M."/>
            <person name="Hertz-Fowler C."/>
        </authorList>
    </citation>
    <scope>NUCLEOTIDE SEQUENCE [LARGE SCALE GENOMIC DNA]</scope>
    <source>
        <strain evidence="3">MHOM/CI/86/DAL972</strain>
    </source>
</reference>
<evidence type="ECO:0000313" key="2">
    <source>
        <dbReference type="EMBL" id="CBH12915.1"/>
    </source>
</evidence>
<dbReference type="Proteomes" id="UP000002316">
    <property type="component" value="Chromosome 7"/>
</dbReference>
<evidence type="ECO:0000313" key="3">
    <source>
        <dbReference type="Proteomes" id="UP000002316"/>
    </source>
</evidence>
<protein>
    <submittedName>
        <fullName evidence="2">Uncharacterized protein</fullName>
    </submittedName>
</protein>
<feature type="compositionally biased region" description="Polar residues" evidence="1">
    <location>
        <begin position="61"/>
        <end position="80"/>
    </location>
</feature>
<gene>
    <name evidence="2" type="ORF">TbgDal_VII7875</name>
</gene>
<organism evidence="2 3">
    <name type="scientific">Trypanosoma brucei gambiense (strain MHOM/CI/86/DAL972)</name>
    <dbReference type="NCBI Taxonomy" id="679716"/>
    <lineage>
        <taxon>Eukaryota</taxon>
        <taxon>Discoba</taxon>
        <taxon>Euglenozoa</taxon>
        <taxon>Kinetoplastea</taxon>
        <taxon>Metakinetoplastina</taxon>
        <taxon>Trypanosomatida</taxon>
        <taxon>Trypanosomatidae</taxon>
        <taxon>Trypanosoma</taxon>
    </lineage>
</organism>
<dbReference type="KEGG" id="tbg:TbgDal_VII7875"/>
<dbReference type="RefSeq" id="XP_011775194.1">
    <property type="nucleotide sequence ID" value="XM_011776892.1"/>
</dbReference>
<feature type="region of interest" description="Disordered" evidence="1">
    <location>
        <begin position="55"/>
        <end position="80"/>
    </location>
</feature>
<proteinExistence type="predicted"/>
<dbReference type="AlphaFoldDB" id="C9ZU29"/>
<evidence type="ECO:0000256" key="1">
    <source>
        <dbReference type="SAM" id="MobiDB-lite"/>
    </source>
</evidence>
<dbReference type="GeneID" id="23863097"/>
<name>C9ZU29_TRYB9</name>
<sequence length="113" mass="12689">MGTARAAVPNIQRRKAMAPTARFTLIGLFPSSAQKVSVLPHTELHRVKWVKPELHIRQSQHHQSSPTPRTASADSHASGSYSDLEWHTYTLPQSASLQPPPQWTVIRCLTRFL</sequence>
<dbReference type="EMBL" id="FN554970">
    <property type="protein sequence ID" value="CBH12915.1"/>
    <property type="molecule type" value="Genomic_DNA"/>
</dbReference>
<accession>C9ZU29</accession>